<evidence type="ECO:0000256" key="2">
    <source>
        <dbReference type="ARBA" id="ARBA00022737"/>
    </source>
</evidence>
<feature type="domain" description="SRCR" evidence="6">
    <location>
        <begin position="1"/>
        <end position="94"/>
    </location>
</feature>
<reference evidence="7" key="2">
    <citation type="submission" date="2020-11" db="EMBL/GenBank/DDBJ databases">
        <authorList>
            <person name="McCartney M.A."/>
            <person name="Auch B."/>
            <person name="Kono T."/>
            <person name="Mallez S."/>
            <person name="Becker A."/>
            <person name="Gohl D.M."/>
            <person name="Silverstein K.A.T."/>
            <person name="Koren S."/>
            <person name="Bechman K.B."/>
            <person name="Herman A."/>
            <person name="Abrahante J.E."/>
            <person name="Garbe J."/>
        </authorList>
    </citation>
    <scope>NUCLEOTIDE SEQUENCE</scope>
    <source>
        <strain evidence="7">Duluth1</strain>
        <tissue evidence="7">Whole animal</tissue>
    </source>
</reference>
<dbReference type="Gene3D" id="3.10.250.10">
    <property type="entry name" value="SRCR-like domain"/>
    <property type="match status" value="1"/>
</dbReference>
<proteinExistence type="predicted"/>
<evidence type="ECO:0000256" key="4">
    <source>
        <dbReference type="ARBA" id="ARBA00023180"/>
    </source>
</evidence>
<dbReference type="InterPro" id="IPR036772">
    <property type="entry name" value="SRCR-like_dom_sf"/>
</dbReference>
<sequence length="108" mass="12561">MYNRVWGSICDWLWDSRDARVFYRTIGFEDGLEVVGARYGQVEGPLWFTRVSCDGYEDSLLQCRHTGFNSSSEMEGVYASLCRKSSYDASARCFDKKLGRKIIRYQRS</sequence>
<keyword evidence="3 5" id="KW-1015">Disulfide bond</keyword>
<keyword evidence="1" id="KW-0732">Signal</keyword>
<keyword evidence="8" id="KW-1185">Reference proteome</keyword>
<comment type="caution">
    <text evidence="7">The sequence shown here is derived from an EMBL/GenBank/DDBJ whole genome shotgun (WGS) entry which is preliminary data.</text>
</comment>
<dbReference type="PANTHER" id="PTHR19331">
    <property type="entry name" value="SCAVENGER RECEPTOR DOMAIN-CONTAINING"/>
    <property type="match status" value="1"/>
</dbReference>
<dbReference type="PANTHER" id="PTHR19331:SF465">
    <property type="entry name" value="EGG PEPTIDE SPERACT RECEPTOR"/>
    <property type="match status" value="1"/>
</dbReference>
<dbReference type="EMBL" id="JAIWYP010000006">
    <property type="protein sequence ID" value="KAH3807810.1"/>
    <property type="molecule type" value="Genomic_DNA"/>
</dbReference>
<organism evidence="7 8">
    <name type="scientific">Dreissena polymorpha</name>
    <name type="common">Zebra mussel</name>
    <name type="synonym">Mytilus polymorpha</name>
    <dbReference type="NCBI Taxonomy" id="45954"/>
    <lineage>
        <taxon>Eukaryota</taxon>
        <taxon>Metazoa</taxon>
        <taxon>Spiralia</taxon>
        <taxon>Lophotrochozoa</taxon>
        <taxon>Mollusca</taxon>
        <taxon>Bivalvia</taxon>
        <taxon>Autobranchia</taxon>
        <taxon>Heteroconchia</taxon>
        <taxon>Euheterodonta</taxon>
        <taxon>Imparidentia</taxon>
        <taxon>Neoheterodontei</taxon>
        <taxon>Myida</taxon>
        <taxon>Dreissenoidea</taxon>
        <taxon>Dreissenidae</taxon>
        <taxon>Dreissena</taxon>
    </lineage>
</organism>
<evidence type="ECO:0000313" key="8">
    <source>
        <dbReference type="Proteomes" id="UP000828390"/>
    </source>
</evidence>
<gene>
    <name evidence="7" type="ORF">DPMN_136158</name>
</gene>
<dbReference type="Proteomes" id="UP000828390">
    <property type="component" value="Unassembled WGS sequence"/>
</dbReference>
<evidence type="ECO:0000256" key="3">
    <source>
        <dbReference type="ARBA" id="ARBA00023157"/>
    </source>
</evidence>
<dbReference type="AlphaFoldDB" id="A0A9D4G3A8"/>
<dbReference type="InterPro" id="IPR001190">
    <property type="entry name" value="SRCR"/>
</dbReference>
<keyword evidence="4" id="KW-0325">Glycoprotein</keyword>
<evidence type="ECO:0000259" key="6">
    <source>
        <dbReference type="PROSITE" id="PS50287"/>
    </source>
</evidence>
<accession>A0A9D4G3A8</accession>
<comment type="caution">
    <text evidence="5">Lacks conserved residue(s) required for the propagation of feature annotation.</text>
</comment>
<name>A0A9D4G3A8_DREPO</name>
<reference evidence="7" key="1">
    <citation type="journal article" date="2019" name="bioRxiv">
        <title>The Genome of the Zebra Mussel, Dreissena polymorpha: A Resource for Invasive Species Research.</title>
        <authorList>
            <person name="McCartney M.A."/>
            <person name="Auch B."/>
            <person name="Kono T."/>
            <person name="Mallez S."/>
            <person name="Zhang Y."/>
            <person name="Obille A."/>
            <person name="Becker A."/>
            <person name="Abrahante J.E."/>
            <person name="Garbe J."/>
            <person name="Badalamenti J.P."/>
            <person name="Herman A."/>
            <person name="Mangelson H."/>
            <person name="Liachko I."/>
            <person name="Sullivan S."/>
            <person name="Sone E.D."/>
            <person name="Koren S."/>
            <person name="Silverstein K.A.T."/>
            <person name="Beckman K.B."/>
            <person name="Gohl D.M."/>
        </authorList>
    </citation>
    <scope>NUCLEOTIDE SEQUENCE</scope>
    <source>
        <strain evidence="7">Duluth1</strain>
        <tissue evidence="7">Whole animal</tissue>
    </source>
</reference>
<dbReference type="GO" id="GO:0016020">
    <property type="term" value="C:membrane"/>
    <property type="evidence" value="ECO:0007669"/>
    <property type="project" value="InterPro"/>
</dbReference>
<keyword evidence="2" id="KW-0677">Repeat</keyword>
<dbReference type="SMART" id="SM00202">
    <property type="entry name" value="SR"/>
    <property type="match status" value="1"/>
</dbReference>
<dbReference type="SUPFAM" id="SSF56487">
    <property type="entry name" value="SRCR-like"/>
    <property type="match status" value="1"/>
</dbReference>
<evidence type="ECO:0000256" key="1">
    <source>
        <dbReference type="ARBA" id="ARBA00022729"/>
    </source>
</evidence>
<dbReference type="Pfam" id="PF00530">
    <property type="entry name" value="SRCR"/>
    <property type="match status" value="1"/>
</dbReference>
<dbReference type="PROSITE" id="PS50287">
    <property type="entry name" value="SRCR_2"/>
    <property type="match status" value="1"/>
</dbReference>
<protein>
    <recommendedName>
        <fullName evidence="6">SRCR domain-containing protein</fullName>
    </recommendedName>
</protein>
<evidence type="ECO:0000256" key="5">
    <source>
        <dbReference type="PROSITE-ProRule" id="PRU00196"/>
    </source>
</evidence>
<evidence type="ECO:0000313" key="7">
    <source>
        <dbReference type="EMBL" id="KAH3807810.1"/>
    </source>
</evidence>
<feature type="disulfide bond" evidence="5">
    <location>
        <begin position="53"/>
        <end position="63"/>
    </location>
</feature>